<reference evidence="9" key="2">
    <citation type="submission" date="2018-10" db="EMBL/GenBank/DDBJ databases">
        <title>Effector identification in a new, highly contiguous assembly of the strawberry crown rot pathogen Phytophthora cactorum.</title>
        <authorList>
            <person name="Armitage A.D."/>
            <person name="Nellist C.F."/>
            <person name="Bates H."/>
            <person name="Vickerstaff R.J."/>
            <person name="Harrison R.J."/>
        </authorList>
    </citation>
    <scope>NUCLEOTIDE SEQUENCE</scope>
    <source>
        <strain evidence="9">15-7</strain>
        <strain evidence="10">4032</strain>
        <strain evidence="11">4040</strain>
        <strain evidence="12">P415</strain>
        <strain evidence="13">P421</strain>
    </source>
</reference>
<dbReference type="Proteomes" id="UP000774804">
    <property type="component" value="Unassembled WGS sequence"/>
</dbReference>
<evidence type="ECO:0000313" key="9">
    <source>
        <dbReference type="EMBL" id="KAG2850269.1"/>
    </source>
</evidence>
<keyword evidence="6 7" id="KW-0012">Acyltransferase</keyword>
<evidence type="ECO:0000256" key="2">
    <source>
        <dbReference type="ARBA" id="ARBA00022679"/>
    </source>
</evidence>
<organism evidence="14 15">
    <name type="scientific">Phytophthora cactorum</name>
    <dbReference type="NCBI Taxonomy" id="29920"/>
    <lineage>
        <taxon>Eukaryota</taxon>
        <taxon>Sar</taxon>
        <taxon>Stramenopiles</taxon>
        <taxon>Oomycota</taxon>
        <taxon>Peronosporomycetes</taxon>
        <taxon>Peronosporales</taxon>
        <taxon>Peronosporaceae</taxon>
        <taxon>Phytophthora</taxon>
    </lineage>
</organism>
<dbReference type="EMBL" id="RCML01000709">
    <property type="protein sequence ID" value="KAG2970711.1"/>
    <property type="molecule type" value="Genomic_DNA"/>
</dbReference>
<evidence type="ECO:0000256" key="1">
    <source>
        <dbReference type="ARBA" id="ARBA00004141"/>
    </source>
</evidence>
<keyword evidence="3 7" id="KW-0812">Transmembrane</keyword>
<evidence type="ECO:0000313" key="14">
    <source>
        <dbReference type="EMBL" id="RAW28358.1"/>
    </source>
</evidence>
<feature type="transmembrane region" description="Helical" evidence="7">
    <location>
        <begin position="20"/>
        <end position="37"/>
    </location>
</feature>
<comment type="subcellular location">
    <subcellularLocation>
        <location evidence="1">Membrane</location>
        <topology evidence="1">Multi-pass membrane protein</topology>
    </subcellularLocation>
</comment>
<dbReference type="AlphaFoldDB" id="A0A329RYT3"/>
<keyword evidence="4 7" id="KW-1133">Transmembrane helix</keyword>
<dbReference type="InterPro" id="IPR001594">
    <property type="entry name" value="Palmitoyltrfase_DHHC"/>
</dbReference>
<dbReference type="Pfam" id="PF01529">
    <property type="entry name" value="DHHC"/>
    <property type="match status" value="1"/>
</dbReference>
<evidence type="ECO:0000256" key="4">
    <source>
        <dbReference type="ARBA" id="ARBA00022989"/>
    </source>
</evidence>
<dbReference type="GO" id="GO:0005783">
    <property type="term" value="C:endoplasmic reticulum"/>
    <property type="evidence" value="ECO:0007669"/>
    <property type="project" value="TreeGrafter"/>
</dbReference>
<feature type="transmembrane region" description="Helical" evidence="7">
    <location>
        <begin position="170"/>
        <end position="197"/>
    </location>
</feature>
<dbReference type="GO" id="GO:0016020">
    <property type="term" value="C:membrane"/>
    <property type="evidence" value="ECO:0007669"/>
    <property type="project" value="UniProtKB-SubCell"/>
</dbReference>
<evidence type="ECO:0000313" key="10">
    <source>
        <dbReference type="EMBL" id="KAG2900291.1"/>
    </source>
</evidence>
<proteinExistence type="inferred from homology"/>
<comment type="similarity">
    <text evidence="7">Belongs to the DHHC palmitoyltransferase family.</text>
</comment>
<gene>
    <name evidence="14" type="ORF">PC110_g15265</name>
    <name evidence="9" type="ORF">PC113_g16938</name>
    <name evidence="10" type="ORF">PC115_g16265</name>
    <name evidence="11" type="ORF">PC117_g17972</name>
    <name evidence="12" type="ORF">PC118_g16707</name>
    <name evidence="13" type="ORF">PC129_g15312</name>
</gene>
<dbReference type="OrthoDB" id="9909019at2759"/>
<dbReference type="Proteomes" id="UP000760860">
    <property type="component" value="Unassembled WGS sequence"/>
</dbReference>
<feature type="domain" description="Palmitoyltransferase DHHC" evidence="8">
    <location>
        <begin position="127"/>
        <end position="247"/>
    </location>
</feature>
<comment type="caution">
    <text evidence="14">The sequence shown here is derived from an EMBL/GenBank/DDBJ whole genome shotgun (WGS) entry which is preliminary data.</text>
</comment>
<accession>A0A329RYT3</accession>
<feature type="transmembrane region" description="Helical" evidence="7">
    <location>
        <begin position="209"/>
        <end position="236"/>
    </location>
</feature>
<dbReference type="Proteomes" id="UP000735874">
    <property type="component" value="Unassembled WGS sequence"/>
</dbReference>
<evidence type="ECO:0000259" key="8">
    <source>
        <dbReference type="Pfam" id="PF01529"/>
    </source>
</evidence>
<evidence type="ECO:0000256" key="6">
    <source>
        <dbReference type="ARBA" id="ARBA00023315"/>
    </source>
</evidence>
<feature type="transmembrane region" description="Helical" evidence="7">
    <location>
        <begin position="49"/>
        <end position="68"/>
    </location>
</feature>
<dbReference type="GO" id="GO:0019706">
    <property type="term" value="F:protein-cysteine S-palmitoyltransferase activity"/>
    <property type="evidence" value="ECO:0007669"/>
    <property type="project" value="UniProtKB-EC"/>
</dbReference>
<dbReference type="Proteomes" id="UP000697107">
    <property type="component" value="Unassembled WGS sequence"/>
</dbReference>
<evidence type="ECO:0000256" key="3">
    <source>
        <dbReference type="ARBA" id="ARBA00022692"/>
    </source>
</evidence>
<dbReference type="EMBL" id="RCMK01000700">
    <property type="protein sequence ID" value="KAG2915520.1"/>
    <property type="molecule type" value="Genomic_DNA"/>
</dbReference>
<dbReference type="PANTHER" id="PTHR22883:SF203">
    <property type="entry name" value="PALMITOYLTRANSFERASE"/>
    <property type="match status" value="1"/>
</dbReference>
<protein>
    <recommendedName>
        <fullName evidence="7">Palmitoyltransferase</fullName>
        <ecNumber evidence="7">2.3.1.225</ecNumber>
    </recommendedName>
</protein>
<evidence type="ECO:0000256" key="5">
    <source>
        <dbReference type="ARBA" id="ARBA00023136"/>
    </source>
</evidence>
<dbReference type="EMBL" id="RCMG01000701">
    <property type="protein sequence ID" value="KAG2850269.1"/>
    <property type="molecule type" value="Genomic_DNA"/>
</dbReference>
<evidence type="ECO:0000313" key="11">
    <source>
        <dbReference type="EMBL" id="KAG2915520.1"/>
    </source>
</evidence>
<dbReference type="InterPro" id="IPR039859">
    <property type="entry name" value="PFA4/ZDH16/20/ERF2-like"/>
</dbReference>
<dbReference type="EMBL" id="RCMI01000702">
    <property type="protein sequence ID" value="KAG2900291.1"/>
    <property type="molecule type" value="Genomic_DNA"/>
</dbReference>
<dbReference type="Proteomes" id="UP000736787">
    <property type="component" value="Unassembled WGS sequence"/>
</dbReference>
<dbReference type="EC" id="2.3.1.225" evidence="7"/>
<evidence type="ECO:0000256" key="7">
    <source>
        <dbReference type="RuleBase" id="RU079119"/>
    </source>
</evidence>
<dbReference type="EMBL" id="MJFZ01000494">
    <property type="protein sequence ID" value="RAW28358.1"/>
    <property type="molecule type" value="Genomic_DNA"/>
</dbReference>
<dbReference type="GO" id="GO:0006612">
    <property type="term" value="P:protein targeting to membrane"/>
    <property type="evidence" value="ECO:0007669"/>
    <property type="project" value="TreeGrafter"/>
</dbReference>
<dbReference type="PROSITE" id="PS50216">
    <property type="entry name" value="DHHC"/>
    <property type="match status" value="1"/>
</dbReference>
<name>A0A329RYT3_9STRA</name>
<keyword evidence="2 7" id="KW-0808">Transferase</keyword>
<sequence>MVAPGAPRRHGCEAPLHPSQIAVVGVALLSAVVFYAFSVQELPVLMQRTVLPLYSVQFAITALLFVVISRFDPGQPRHQATHPSQSSGQTDDAQVTVAIAAVGVVKAAPNIKASSELFSSHPVVAKCRDCGRAALTPDTRHCSRCNKCIPGYDHHCTYLNTCIGTRNYPLFVGLLSCSILLLVTQQIVTGYAVSCLLASGQDNDKNSRAVMLCVLSVLPLLELFFLVVLGTFHLYIASQGLTTYEWLYQWLEGRNPSDTSSMEANTAERSRTPL</sequence>
<reference evidence="14 15" key="1">
    <citation type="submission" date="2018-01" db="EMBL/GenBank/DDBJ databases">
        <title>Draft genome of the strawberry crown rot pathogen Phytophthora cactorum.</title>
        <authorList>
            <person name="Armitage A.D."/>
            <person name="Lysoe E."/>
            <person name="Nellist C.F."/>
            <person name="Harrison R.J."/>
            <person name="Brurberg M.B."/>
        </authorList>
    </citation>
    <scope>NUCLEOTIDE SEQUENCE [LARGE SCALE GENOMIC DNA]</scope>
    <source>
        <strain evidence="14 15">10300</strain>
    </source>
</reference>
<dbReference type="EMBL" id="RCMV01000700">
    <property type="protein sequence ID" value="KAG3213760.1"/>
    <property type="molecule type" value="Genomic_DNA"/>
</dbReference>
<dbReference type="VEuPathDB" id="FungiDB:PC110_g15265"/>
<keyword evidence="5 7" id="KW-0472">Membrane</keyword>
<keyword evidence="15" id="KW-1185">Reference proteome</keyword>
<comment type="catalytic activity">
    <reaction evidence="7">
        <text>L-cysteinyl-[protein] + hexadecanoyl-CoA = S-hexadecanoyl-L-cysteinyl-[protein] + CoA</text>
        <dbReference type="Rhea" id="RHEA:36683"/>
        <dbReference type="Rhea" id="RHEA-COMP:10131"/>
        <dbReference type="Rhea" id="RHEA-COMP:11032"/>
        <dbReference type="ChEBI" id="CHEBI:29950"/>
        <dbReference type="ChEBI" id="CHEBI:57287"/>
        <dbReference type="ChEBI" id="CHEBI:57379"/>
        <dbReference type="ChEBI" id="CHEBI:74151"/>
        <dbReference type="EC" id="2.3.1.225"/>
    </reaction>
</comment>
<evidence type="ECO:0000313" key="13">
    <source>
        <dbReference type="EMBL" id="KAG3213760.1"/>
    </source>
</evidence>
<dbReference type="GO" id="GO:0005794">
    <property type="term" value="C:Golgi apparatus"/>
    <property type="evidence" value="ECO:0007669"/>
    <property type="project" value="TreeGrafter"/>
</dbReference>
<dbReference type="STRING" id="29920.A0A329RYT3"/>
<evidence type="ECO:0000313" key="15">
    <source>
        <dbReference type="Proteomes" id="UP000251314"/>
    </source>
</evidence>
<dbReference type="PANTHER" id="PTHR22883">
    <property type="entry name" value="ZINC FINGER DHHC DOMAIN CONTAINING PROTEIN"/>
    <property type="match status" value="1"/>
</dbReference>
<evidence type="ECO:0000313" key="12">
    <source>
        <dbReference type="EMBL" id="KAG2970711.1"/>
    </source>
</evidence>
<comment type="domain">
    <text evidence="7">The DHHC domain is required for palmitoyltransferase activity.</text>
</comment>
<dbReference type="Proteomes" id="UP000251314">
    <property type="component" value="Unassembled WGS sequence"/>
</dbReference>